<proteinExistence type="predicted"/>
<keyword evidence="2" id="KW-1185">Reference proteome</keyword>
<dbReference type="Proteomes" id="UP000789901">
    <property type="component" value="Unassembled WGS sequence"/>
</dbReference>
<dbReference type="EMBL" id="CAJVQB010023813">
    <property type="protein sequence ID" value="CAG8802740.1"/>
    <property type="molecule type" value="Genomic_DNA"/>
</dbReference>
<sequence length="147" mass="17220">YLKFEFWTQSKNPANDLAMLKQLYKDRYLSTTPEHHENIADQLWNAFQDALDINICVIDGKRRILLIIADKIPYDIIINKKLLVSNYLITKASQYAHINSPGGIQLEKLKITLEKLAPEKKEEIDTNKSDRYSIEEMWEKLIELVKV</sequence>
<reference evidence="1 2" key="1">
    <citation type="submission" date="2021-06" db="EMBL/GenBank/DDBJ databases">
        <authorList>
            <person name="Kallberg Y."/>
            <person name="Tangrot J."/>
            <person name="Rosling A."/>
        </authorList>
    </citation>
    <scope>NUCLEOTIDE SEQUENCE [LARGE SCALE GENOMIC DNA]</scope>
    <source>
        <strain evidence="1 2">120-4 pot B 10/14</strain>
    </source>
</reference>
<organism evidence="1 2">
    <name type="scientific">Gigaspora margarita</name>
    <dbReference type="NCBI Taxonomy" id="4874"/>
    <lineage>
        <taxon>Eukaryota</taxon>
        <taxon>Fungi</taxon>
        <taxon>Fungi incertae sedis</taxon>
        <taxon>Mucoromycota</taxon>
        <taxon>Glomeromycotina</taxon>
        <taxon>Glomeromycetes</taxon>
        <taxon>Diversisporales</taxon>
        <taxon>Gigasporaceae</taxon>
        <taxon>Gigaspora</taxon>
    </lineage>
</organism>
<accession>A0ABN7VXQ8</accession>
<comment type="caution">
    <text evidence="1">The sequence shown here is derived from an EMBL/GenBank/DDBJ whole genome shotgun (WGS) entry which is preliminary data.</text>
</comment>
<name>A0ABN7VXQ8_GIGMA</name>
<feature type="non-terminal residue" evidence="1">
    <location>
        <position position="1"/>
    </location>
</feature>
<feature type="non-terminal residue" evidence="1">
    <location>
        <position position="147"/>
    </location>
</feature>
<evidence type="ECO:0000313" key="1">
    <source>
        <dbReference type="EMBL" id="CAG8802740.1"/>
    </source>
</evidence>
<evidence type="ECO:0000313" key="2">
    <source>
        <dbReference type="Proteomes" id="UP000789901"/>
    </source>
</evidence>
<gene>
    <name evidence="1" type="ORF">GMARGA_LOCUS23480</name>
</gene>
<protein>
    <submittedName>
        <fullName evidence="1">32159_t:CDS:1</fullName>
    </submittedName>
</protein>